<sequence>MCGLVFALTSDTILRMIERPRVLDLMGDPGNPVSQGGLVDREAYLKLFTAFCDHDARVRFKGVFAPFSLSLWLADWQARAASPPPSAPGAQLTSGTYAYA</sequence>
<dbReference type="EMBL" id="CP079194">
    <property type="protein sequence ID" value="QXT39378.1"/>
    <property type="molecule type" value="Genomic_DNA"/>
</dbReference>
<evidence type="ECO:0000313" key="3">
    <source>
        <dbReference type="Proteomes" id="UP000825009"/>
    </source>
</evidence>
<protein>
    <submittedName>
        <fullName evidence="2">Uncharacterized protein</fullName>
    </submittedName>
</protein>
<dbReference type="Proteomes" id="UP000825009">
    <property type="component" value="Chromosome"/>
</dbReference>
<keyword evidence="3" id="KW-1185">Reference proteome</keyword>
<organism evidence="2 3">
    <name type="scientific">Gymnodinialimonas ceratoperidinii</name>
    <dbReference type="NCBI Taxonomy" id="2856823"/>
    <lineage>
        <taxon>Bacteria</taxon>
        <taxon>Pseudomonadati</taxon>
        <taxon>Pseudomonadota</taxon>
        <taxon>Alphaproteobacteria</taxon>
        <taxon>Rhodobacterales</taxon>
        <taxon>Paracoccaceae</taxon>
        <taxon>Gymnodinialimonas</taxon>
    </lineage>
</organism>
<gene>
    <name evidence="2" type="ORF">KYE46_15845</name>
</gene>
<name>A0A8F6TWT4_9RHOB</name>
<dbReference type="RefSeq" id="WP_219001953.1">
    <property type="nucleotide sequence ID" value="NZ_CP079194.1"/>
</dbReference>
<dbReference type="AlphaFoldDB" id="A0A8F6TWT4"/>
<accession>A0A8F6TWT4</accession>
<proteinExistence type="predicted"/>
<evidence type="ECO:0000313" key="2">
    <source>
        <dbReference type="EMBL" id="QXT39378.1"/>
    </source>
</evidence>
<feature type="compositionally biased region" description="Polar residues" evidence="1">
    <location>
        <begin position="91"/>
        <end position="100"/>
    </location>
</feature>
<evidence type="ECO:0000256" key="1">
    <source>
        <dbReference type="SAM" id="MobiDB-lite"/>
    </source>
</evidence>
<dbReference type="KEGG" id="gce:KYE46_15845"/>
<feature type="region of interest" description="Disordered" evidence="1">
    <location>
        <begin position="80"/>
        <end position="100"/>
    </location>
</feature>
<reference evidence="2 3" key="1">
    <citation type="submission" date="2021-07" db="EMBL/GenBank/DDBJ databases">
        <title>A novel Jannaschia species isolated from marine dinoflagellate Ceratoperidinium margalefii.</title>
        <authorList>
            <person name="Jiang Y."/>
            <person name="Li Z."/>
        </authorList>
    </citation>
    <scope>NUCLEOTIDE SEQUENCE [LARGE SCALE GENOMIC DNA]</scope>
    <source>
        <strain evidence="2 3">J12C1-MA-4</strain>
    </source>
</reference>